<dbReference type="EMBL" id="CP042197">
    <property type="protein sequence ID" value="QDS75585.1"/>
    <property type="molecule type" value="Genomic_DNA"/>
</dbReference>
<name>A0A517LIW3_9PEZI</name>
<dbReference type="InterPro" id="IPR057081">
    <property type="entry name" value="PH_N"/>
</dbReference>
<evidence type="ECO:0000313" key="4">
    <source>
        <dbReference type="EMBL" id="QDS75585.1"/>
    </source>
</evidence>
<proteinExistence type="predicted"/>
<reference evidence="4 5" key="1">
    <citation type="submission" date="2019-07" db="EMBL/GenBank/DDBJ databases">
        <title>Finished genome of Venturia effusa.</title>
        <authorList>
            <person name="Young C.A."/>
            <person name="Cox M.P."/>
            <person name="Ganley A.R.D."/>
            <person name="David W.J."/>
        </authorList>
    </citation>
    <scope>NUCLEOTIDE SEQUENCE [LARGE SCALE GENOMIC DNA]</scope>
    <source>
        <strain evidence="5">albino</strain>
    </source>
</reference>
<feature type="compositionally biased region" description="Polar residues" evidence="1">
    <location>
        <begin position="172"/>
        <end position="189"/>
    </location>
</feature>
<protein>
    <submittedName>
        <fullName evidence="4">Uncharacterized protein</fullName>
    </submittedName>
</protein>
<feature type="compositionally biased region" description="Polar residues" evidence="1">
    <location>
        <begin position="229"/>
        <end position="243"/>
    </location>
</feature>
<accession>A0A517LIW3</accession>
<evidence type="ECO:0000259" key="3">
    <source>
        <dbReference type="Pfam" id="PF23076"/>
    </source>
</evidence>
<feature type="domain" description="PH" evidence="3">
    <location>
        <begin position="423"/>
        <end position="534"/>
    </location>
</feature>
<feature type="compositionally biased region" description="Pro residues" evidence="1">
    <location>
        <begin position="216"/>
        <end position="225"/>
    </location>
</feature>
<dbReference type="OrthoDB" id="5345571at2759"/>
<dbReference type="InterPro" id="IPR057082">
    <property type="entry name" value="PH_C"/>
</dbReference>
<feature type="region of interest" description="Disordered" evidence="1">
    <location>
        <begin position="172"/>
        <end position="243"/>
    </location>
</feature>
<evidence type="ECO:0000256" key="1">
    <source>
        <dbReference type="SAM" id="MobiDB-lite"/>
    </source>
</evidence>
<dbReference type="Proteomes" id="UP000316270">
    <property type="component" value="Chromosome 13"/>
</dbReference>
<gene>
    <name evidence="4" type="ORF">FKW77_006198</name>
</gene>
<dbReference type="Pfam" id="PF23074">
    <property type="entry name" value="PH_FT_N"/>
    <property type="match status" value="1"/>
</dbReference>
<evidence type="ECO:0000259" key="2">
    <source>
        <dbReference type="Pfam" id="PF23074"/>
    </source>
</evidence>
<feature type="domain" description="PH" evidence="2">
    <location>
        <begin position="296"/>
        <end position="413"/>
    </location>
</feature>
<evidence type="ECO:0000313" key="5">
    <source>
        <dbReference type="Proteomes" id="UP000316270"/>
    </source>
</evidence>
<dbReference type="AlphaFoldDB" id="A0A517LIW3"/>
<sequence length="535" mass="61836">MNAIQKMAMECEVTMSGLQVFLDHIPSLEPEIHECIEDFLEISSEFRDLEFEISSLQAADPDYQRHYKRLLEDIRLIMRSLQYTIRNVRGMFRETRHEKYSGARPYRRAWEDLEDFFKVKQRGPSLHARLETINIFLQNVLAALKNEPVEPEDIREERRRVLELLRKQESTIEQASADMSSQDPPSWSPNRPLPNYHTIYPPSQSTMSDESDGRPRPPAPEPPIPSHWTPLSPTLSNSSDQTFSSIHTWTSNSSAGRAQISHWGTKVFDGRHGSTQFRTPGEATACFGKAESPGVVDRLAAESFLEVVRLPMDTTRYYAKLFWRPADHRARILLSTKDTSKVPIHYCIPLTALKLIRNGSNLLLWRIDRETKEFELWAKLGFSVYEQLILFYCAFTAMKKQDWINFPEELSDKFHCARRSEEKEEFSGEIKDDNYLHALRIYVDKDSGGIRLEARARRGSFTQTPIWTAFIHGKIDRAAFVKPLNSKVVQLDNLHPYVLCHNYAPPRGKTGKFRLQFTSSEDATTFLNIISHLAR</sequence>
<dbReference type="Pfam" id="PF23076">
    <property type="entry name" value="PH_FT_C"/>
    <property type="match status" value="1"/>
</dbReference>
<keyword evidence="5" id="KW-1185">Reference proteome</keyword>
<organism evidence="4 5">
    <name type="scientific">Venturia effusa</name>
    <dbReference type="NCBI Taxonomy" id="50376"/>
    <lineage>
        <taxon>Eukaryota</taxon>
        <taxon>Fungi</taxon>
        <taxon>Dikarya</taxon>
        <taxon>Ascomycota</taxon>
        <taxon>Pezizomycotina</taxon>
        <taxon>Dothideomycetes</taxon>
        <taxon>Pleosporomycetidae</taxon>
        <taxon>Venturiales</taxon>
        <taxon>Venturiaceae</taxon>
        <taxon>Venturia</taxon>
    </lineage>
</organism>